<dbReference type="SUPFAM" id="SSF50129">
    <property type="entry name" value="GroES-like"/>
    <property type="match status" value="1"/>
</dbReference>
<accession>A0ABT5Z0Z3</accession>
<dbReference type="PANTHER" id="PTHR48106:SF18">
    <property type="entry name" value="QUINONE OXIDOREDUCTASE PIG3"/>
    <property type="match status" value="1"/>
</dbReference>
<feature type="domain" description="Enoyl reductase (ER)" evidence="3">
    <location>
        <begin position="9"/>
        <end position="300"/>
    </location>
</feature>
<dbReference type="Proteomes" id="UP001220022">
    <property type="component" value="Unassembled WGS sequence"/>
</dbReference>
<dbReference type="Gene3D" id="3.90.180.10">
    <property type="entry name" value="Medium-chain alcohol dehydrogenases, catalytic domain"/>
    <property type="match status" value="1"/>
</dbReference>
<dbReference type="EMBL" id="JARHTQ010000010">
    <property type="protein sequence ID" value="MDF2257459.1"/>
    <property type="molecule type" value="Genomic_DNA"/>
</dbReference>
<keyword evidence="1" id="KW-0521">NADP</keyword>
<reference evidence="4 5" key="1">
    <citation type="submission" date="2023-03" db="EMBL/GenBank/DDBJ databases">
        <title>Draft genome sequence of type strain Streptomyces ferralitis JCM 14344.</title>
        <authorList>
            <person name="Klaysubun C."/>
            <person name="Duangmal K."/>
        </authorList>
    </citation>
    <scope>NUCLEOTIDE SEQUENCE [LARGE SCALE GENOMIC DNA]</scope>
    <source>
        <strain evidence="4 5">JCM 14344</strain>
    </source>
</reference>
<keyword evidence="2" id="KW-0560">Oxidoreductase</keyword>
<dbReference type="InterPro" id="IPR013149">
    <property type="entry name" value="ADH-like_C"/>
</dbReference>
<proteinExistence type="predicted"/>
<evidence type="ECO:0000256" key="2">
    <source>
        <dbReference type="ARBA" id="ARBA00023002"/>
    </source>
</evidence>
<evidence type="ECO:0000259" key="3">
    <source>
        <dbReference type="SMART" id="SM00829"/>
    </source>
</evidence>
<dbReference type="RefSeq" id="WP_275815459.1">
    <property type="nucleotide sequence ID" value="NZ_BAAANM010000001.1"/>
</dbReference>
<dbReference type="SUPFAM" id="SSF51735">
    <property type="entry name" value="NAD(P)-binding Rossmann-fold domains"/>
    <property type="match status" value="1"/>
</dbReference>
<dbReference type="InterPro" id="IPR020843">
    <property type="entry name" value="ER"/>
</dbReference>
<dbReference type="InterPro" id="IPR036291">
    <property type="entry name" value="NAD(P)-bd_dom_sf"/>
</dbReference>
<evidence type="ECO:0000313" key="5">
    <source>
        <dbReference type="Proteomes" id="UP001220022"/>
    </source>
</evidence>
<comment type="caution">
    <text evidence="4">The sequence shown here is derived from an EMBL/GenBank/DDBJ whole genome shotgun (WGS) entry which is preliminary data.</text>
</comment>
<dbReference type="SMART" id="SM00829">
    <property type="entry name" value="PKS_ER"/>
    <property type="match status" value="1"/>
</dbReference>
<dbReference type="Pfam" id="PF00107">
    <property type="entry name" value="ADH_zinc_N"/>
    <property type="match status" value="1"/>
</dbReference>
<evidence type="ECO:0000256" key="1">
    <source>
        <dbReference type="ARBA" id="ARBA00022857"/>
    </source>
</evidence>
<protein>
    <submittedName>
        <fullName evidence="4">Zinc-binding dehydrogenase</fullName>
    </submittedName>
</protein>
<dbReference type="InterPro" id="IPR011032">
    <property type="entry name" value="GroES-like_sf"/>
</dbReference>
<keyword evidence="5" id="KW-1185">Reference proteome</keyword>
<name>A0ABT5Z0Z3_9ACTN</name>
<dbReference type="InterPro" id="IPR013154">
    <property type="entry name" value="ADH-like_N"/>
</dbReference>
<sequence>MLSVVNAPGDASRIAITQTEAPSAAPNQVLVDVRAFSVNRGELSLLKARPAGWRPGQDVAGTVVVAASDGTGPAVGTRVVARVEEGGWAEQVAVDVDELAVLAETVTFTDAATLPIAGVTAIRTLRLGGDLLGRRVLIAAASGAVGRFQTELAAAHGAAVTAIARKEHEAALRALGAVEVVPEISAADGLYSLISESVGGSALNAAVSKVEPGGTIVLLGTTSGEPGTVSIYDFIGHEGARLQSFLSYASGPFGTDLERLVALLRDGRLHPSIGYIDDWNALPDALTAFTGRTFTGKAVLTIP</sequence>
<organism evidence="4 5">
    <name type="scientific">Streptantibioticus ferralitis</name>
    <dbReference type="NCBI Taxonomy" id="236510"/>
    <lineage>
        <taxon>Bacteria</taxon>
        <taxon>Bacillati</taxon>
        <taxon>Actinomycetota</taxon>
        <taxon>Actinomycetes</taxon>
        <taxon>Kitasatosporales</taxon>
        <taxon>Streptomycetaceae</taxon>
        <taxon>Streptantibioticus</taxon>
    </lineage>
</organism>
<gene>
    <name evidence="4" type="ORF">P2L57_17535</name>
</gene>
<evidence type="ECO:0000313" key="4">
    <source>
        <dbReference type="EMBL" id="MDF2257459.1"/>
    </source>
</evidence>
<dbReference type="PANTHER" id="PTHR48106">
    <property type="entry name" value="QUINONE OXIDOREDUCTASE PIG3-RELATED"/>
    <property type="match status" value="1"/>
</dbReference>
<dbReference type="Pfam" id="PF08240">
    <property type="entry name" value="ADH_N"/>
    <property type="match status" value="1"/>
</dbReference>
<dbReference type="Gene3D" id="3.40.50.720">
    <property type="entry name" value="NAD(P)-binding Rossmann-like Domain"/>
    <property type="match status" value="1"/>
</dbReference>